<dbReference type="AlphaFoldDB" id="A0A8J7YKM4"/>
<feature type="transmembrane region" description="Helical" evidence="1">
    <location>
        <begin position="229"/>
        <end position="250"/>
    </location>
</feature>
<sequence>MNSIHYSRATVALLCVVGLVAVAGTAGAFSFSTEGDVPNETAVDSEVSATYVIDDPYTDVPSEWTLRGETELEDVSWTIEVLDRGNVVYDDTYGTQSFNQTMDGEGAQDGDEVRIVLEGTAPAVENYTYEPRENYTVAALSRVTGSNENEFHTDSAHHYTNQSREARQAIDDAGAAIDEAGGNSEAENLRGNAISAYENGNFENAIDLANQAQNTAEQAQQSQQTTQTLLYAAGAVVLLLLLGGGGFYLYSQSQEDDYSKL</sequence>
<comment type="caution">
    <text evidence="2">The sequence shown here is derived from an EMBL/GenBank/DDBJ whole genome shotgun (WGS) entry which is preliminary data.</text>
</comment>
<keyword evidence="1" id="KW-1133">Transmembrane helix</keyword>
<name>A0A8J7YKM4_9EURY</name>
<reference evidence="2" key="1">
    <citation type="submission" date="2021-06" db="EMBL/GenBank/DDBJ databases">
        <title>Halomicroarcula sp. F24A a new haloarchaeum isolated from saline soil.</title>
        <authorList>
            <person name="Duran-Viseras A."/>
            <person name="Sanchez-Porro C."/>
            <person name="Ventosa A."/>
        </authorList>
    </citation>
    <scope>NUCLEOTIDE SEQUENCE</scope>
    <source>
        <strain evidence="2">F24A</strain>
    </source>
</reference>
<proteinExistence type="predicted"/>
<dbReference type="Proteomes" id="UP000783863">
    <property type="component" value="Unassembled WGS sequence"/>
</dbReference>
<evidence type="ECO:0000313" key="2">
    <source>
        <dbReference type="EMBL" id="MBX0304914.1"/>
    </source>
</evidence>
<dbReference type="EMBL" id="RKLQ01000002">
    <property type="protein sequence ID" value="MBX0304914.1"/>
    <property type="molecule type" value="Genomic_DNA"/>
</dbReference>
<protein>
    <submittedName>
        <fullName evidence="2">Uncharacterized protein</fullName>
    </submittedName>
</protein>
<gene>
    <name evidence="2" type="ORF">EGD98_14680</name>
</gene>
<evidence type="ECO:0000313" key="3">
    <source>
        <dbReference type="Proteomes" id="UP000783863"/>
    </source>
</evidence>
<dbReference type="RefSeq" id="WP_220589110.1">
    <property type="nucleotide sequence ID" value="NZ_RKLQ01000002.1"/>
</dbReference>
<keyword evidence="3" id="KW-1185">Reference proteome</keyword>
<organism evidence="2 3">
    <name type="scientific">Haloarcula salinisoli</name>
    <dbReference type="NCBI Taxonomy" id="2487746"/>
    <lineage>
        <taxon>Archaea</taxon>
        <taxon>Methanobacteriati</taxon>
        <taxon>Methanobacteriota</taxon>
        <taxon>Stenosarchaea group</taxon>
        <taxon>Halobacteria</taxon>
        <taxon>Halobacteriales</taxon>
        <taxon>Haloarculaceae</taxon>
        <taxon>Haloarcula</taxon>
    </lineage>
</organism>
<evidence type="ECO:0000256" key="1">
    <source>
        <dbReference type="SAM" id="Phobius"/>
    </source>
</evidence>
<accession>A0A8J7YKM4</accession>
<keyword evidence="1" id="KW-0812">Transmembrane</keyword>
<keyword evidence="1" id="KW-0472">Membrane</keyword>